<dbReference type="InterPro" id="IPR009256">
    <property type="entry name" value="YqgQ-like"/>
</dbReference>
<dbReference type="STRING" id="1140003.OMY_01283"/>
<evidence type="ECO:0000313" key="1">
    <source>
        <dbReference type="EMBL" id="EOT83672.1"/>
    </source>
</evidence>
<proteinExistence type="predicted"/>
<sequence length="68" mass="8252">METLYDVQQLLKRFGIIVYLGKRLYDIEFMTLEVKTLYDSRLIDRDTYLSARTILKREHHIEESRGEK</sequence>
<protein>
    <recommendedName>
        <fullName evidence="3">DUF910 family protein</fullName>
    </recommendedName>
</protein>
<dbReference type="EMBL" id="ASWO01000005">
    <property type="protein sequence ID" value="EOT83672.1"/>
    <property type="molecule type" value="Genomic_DNA"/>
</dbReference>
<accession>S0NQA9</accession>
<dbReference type="RefSeq" id="WP_016185735.1">
    <property type="nucleotide sequence ID" value="NZ_ASWO01000005.1"/>
</dbReference>
<organism evidence="1 2">
    <name type="scientific">Enterococcus sulfureus ATCC 49903</name>
    <dbReference type="NCBI Taxonomy" id="1140003"/>
    <lineage>
        <taxon>Bacteria</taxon>
        <taxon>Bacillati</taxon>
        <taxon>Bacillota</taxon>
        <taxon>Bacilli</taxon>
        <taxon>Lactobacillales</taxon>
        <taxon>Enterococcaceae</taxon>
        <taxon>Enterococcus</taxon>
    </lineage>
</organism>
<dbReference type="eggNOG" id="COG4483">
    <property type="taxonomic scope" value="Bacteria"/>
</dbReference>
<dbReference type="PATRIC" id="fig|1140003.3.peg.1240"/>
<evidence type="ECO:0000313" key="2">
    <source>
        <dbReference type="Proteomes" id="UP000015961"/>
    </source>
</evidence>
<dbReference type="SUPFAM" id="SSF158379">
    <property type="entry name" value="YqgQ-like"/>
    <property type="match status" value="1"/>
</dbReference>
<dbReference type="OrthoDB" id="2361671at2"/>
<dbReference type="Gene3D" id="1.10.287.760">
    <property type="entry name" value="YqgQ-like"/>
    <property type="match status" value="1"/>
</dbReference>
<dbReference type="InterPro" id="IPR023164">
    <property type="entry name" value="YqgQ-like_sf"/>
</dbReference>
<name>S0NQA9_9ENTE</name>
<evidence type="ECO:0008006" key="3">
    <source>
        <dbReference type="Google" id="ProtNLM"/>
    </source>
</evidence>
<dbReference type="Proteomes" id="UP000015961">
    <property type="component" value="Unassembled WGS sequence"/>
</dbReference>
<keyword evidence="2" id="KW-1185">Reference proteome</keyword>
<reference evidence="1 2" key="1">
    <citation type="submission" date="2013-03" db="EMBL/GenBank/DDBJ databases">
        <title>The Genome Sequence of Enterococcus sulfureus ATCC_49903 (PacBio/Illumina hybrid assembly).</title>
        <authorList>
            <consortium name="The Broad Institute Genomics Platform"/>
            <consortium name="The Broad Institute Genome Sequencing Center for Infectious Disease"/>
            <person name="Earl A."/>
            <person name="Russ C."/>
            <person name="Gilmore M."/>
            <person name="Surin D."/>
            <person name="Walker B."/>
            <person name="Young S."/>
            <person name="Zeng Q."/>
            <person name="Gargeya S."/>
            <person name="Fitzgerald M."/>
            <person name="Haas B."/>
            <person name="Abouelleil A."/>
            <person name="Allen A.W."/>
            <person name="Alvarado L."/>
            <person name="Arachchi H.M."/>
            <person name="Berlin A.M."/>
            <person name="Chapman S.B."/>
            <person name="Gainer-Dewar J."/>
            <person name="Goldberg J."/>
            <person name="Griggs A."/>
            <person name="Gujja S."/>
            <person name="Hansen M."/>
            <person name="Howarth C."/>
            <person name="Imamovic A."/>
            <person name="Ireland A."/>
            <person name="Larimer J."/>
            <person name="McCowan C."/>
            <person name="Murphy C."/>
            <person name="Pearson M."/>
            <person name="Poon T.W."/>
            <person name="Priest M."/>
            <person name="Roberts A."/>
            <person name="Saif S."/>
            <person name="Shea T."/>
            <person name="Sisk P."/>
            <person name="Sykes S."/>
            <person name="Wortman J."/>
            <person name="Nusbaum C."/>
            <person name="Birren B."/>
        </authorList>
    </citation>
    <scope>NUCLEOTIDE SEQUENCE [LARGE SCALE GENOMIC DNA]</scope>
    <source>
        <strain evidence="1 2">ATCC 49903</strain>
    </source>
</reference>
<comment type="caution">
    <text evidence="1">The sequence shown here is derived from an EMBL/GenBank/DDBJ whole genome shotgun (WGS) entry which is preliminary data.</text>
</comment>
<dbReference type="AlphaFoldDB" id="S0NQA9"/>
<gene>
    <name evidence="1" type="ORF">I573_01397</name>
</gene>
<dbReference type="Pfam" id="PF06014">
    <property type="entry name" value="YqgQ-like"/>
    <property type="match status" value="1"/>
</dbReference>